<dbReference type="Proteomes" id="UP000197019">
    <property type="component" value="Chromosome"/>
</dbReference>
<dbReference type="InterPro" id="IPR017850">
    <property type="entry name" value="Alkaline_phosphatase_core_sf"/>
</dbReference>
<dbReference type="AlphaFoldDB" id="A0A1Z4BUD1"/>
<keyword evidence="3" id="KW-1185">Reference proteome</keyword>
<dbReference type="OrthoDB" id="974590at2"/>
<dbReference type="Pfam" id="PF00884">
    <property type="entry name" value="Sulfatase"/>
    <property type="match status" value="1"/>
</dbReference>
<dbReference type="EMBL" id="CP022129">
    <property type="protein sequence ID" value="ASF44843.1"/>
    <property type="molecule type" value="Genomic_DNA"/>
</dbReference>
<reference evidence="2 3" key="1">
    <citation type="submission" date="2017-06" db="EMBL/GenBank/DDBJ databases">
        <title>Genome Sequencing of the methanotroph Methylovulum psychrotolerants str. HV10-M2 isolated from a high-altitude environment.</title>
        <authorList>
            <person name="Mateos-Rivera A."/>
        </authorList>
    </citation>
    <scope>NUCLEOTIDE SEQUENCE [LARGE SCALE GENOMIC DNA]</scope>
    <source>
        <strain evidence="2 3">HV10_M2</strain>
    </source>
</reference>
<dbReference type="RefSeq" id="WP_088617726.1">
    <property type="nucleotide sequence ID" value="NZ_CP022129.1"/>
</dbReference>
<feature type="domain" description="Sulfatase N-terminal" evidence="1">
    <location>
        <begin position="28"/>
        <end position="341"/>
    </location>
</feature>
<dbReference type="SUPFAM" id="SSF53649">
    <property type="entry name" value="Alkaline phosphatase-like"/>
    <property type="match status" value="1"/>
</dbReference>
<gene>
    <name evidence="2" type="ORF">CEK71_01495</name>
</gene>
<dbReference type="InterPro" id="IPR052701">
    <property type="entry name" value="GAG_Ulvan_Degrading_Sulfatases"/>
</dbReference>
<dbReference type="InterPro" id="IPR000917">
    <property type="entry name" value="Sulfatase_N"/>
</dbReference>
<evidence type="ECO:0000259" key="1">
    <source>
        <dbReference type="Pfam" id="PF00884"/>
    </source>
</evidence>
<sequence>MKMAIRQRLLSVLLLFLPLIAWADNRLNIVVIVGDDWGGPYASAYTGIYGRALPSDTVKTPNIDRIARNGVLFKNAYVNAPSCTPSRSSIFSGRYFFNTGGGAFLYGTWDPTIPSFPLLLHDAGYHIGKTYKTWAPGVPIDAPFGGVKTYQYQQSGTSANRFSSTVTALMAKGMTFDQAKQTLLDEVNGNFSAFIKARKPGQPFLYWFGPTNTHRSWVKGSGKALWGIDPDNLKNKLRAFLPNVPEIREDMADYLGEIQALDAYVGVLLKKLEDIGELDKTLIVVTGDNGPGGFPHGKWNLYDFGVATPLAIWLPNSKAGRVVDDFTTLMDLAPTFLDVAGLPTPAGMNGKSLLPVLTSPNSGQVDPQRNFVITGEERHVGMATEQSLPYPARALRTANYLYIRNFAPERWPMGCPLISPAPTPTPWVFVDMDPSPTKDWIINNRNVPAGAHFYTWGFAKRPMEELFDLSKDPGQITNVANNPAYATVKAQLAGQLLAQLKNAGDPRVVGDGKTFDEPPFTSLASVACHDSLPLGWLANGQ</sequence>
<evidence type="ECO:0000313" key="3">
    <source>
        <dbReference type="Proteomes" id="UP000197019"/>
    </source>
</evidence>
<organism evidence="2 3">
    <name type="scientific">Methylovulum psychrotolerans</name>
    <dbReference type="NCBI Taxonomy" id="1704499"/>
    <lineage>
        <taxon>Bacteria</taxon>
        <taxon>Pseudomonadati</taxon>
        <taxon>Pseudomonadota</taxon>
        <taxon>Gammaproteobacteria</taxon>
        <taxon>Methylococcales</taxon>
        <taxon>Methylococcaceae</taxon>
        <taxon>Methylovulum</taxon>
    </lineage>
</organism>
<name>A0A1Z4BUD1_9GAMM</name>
<dbReference type="PANTHER" id="PTHR43751:SF1">
    <property type="entry name" value="SULFATASE ATSG-RELATED"/>
    <property type="match status" value="1"/>
</dbReference>
<dbReference type="Gene3D" id="3.40.720.10">
    <property type="entry name" value="Alkaline Phosphatase, subunit A"/>
    <property type="match status" value="1"/>
</dbReference>
<protein>
    <submittedName>
        <fullName evidence="2">Sulfatase</fullName>
    </submittedName>
</protein>
<dbReference type="KEGG" id="mpsy:CEK71_01495"/>
<dbReference type="PANTHER" id="PTHR43751">
    <property type="entry name" value="SULFATASE"/>
    <property type="match status" value="1"/>
</dbReference>
<accession>A0A1Z4BUD1</accession>
<evidence type="ECO:0000313" key="2">
    <source>
        <dbReference type="EMBL" id="ASF44843.1"/>
    </source>
</evidence>
<dbReference type="CDD" id="cd16027">
    <property type="entry name" value="SGSH"/>
    <property type="match status" value="1"/>
</dbReference>
<proteinExistence type="predicted"/>